<keyword evidence="9" id="KW-1185">Reference proteome</keyword>
<feature type="binding site" evidence="5">
    <location>
        <begin position="34"/>
        <end position="35"/>
    </location>
    <ligand>
        <name>4-CDP-2-C-methyl-D-erythritol 2-phosphate</name>
        <dbReference type="ChEBI" id="CHEBI:57919"/>
    </ligand>
</feature>
<dbReference type="EMBL" id="FQVH01000024">
    <property type="protein sequence ID" value="SHF47144.1"/>
    <property type="molecule type" value="Genomic_DNA"/>
</dbReference>
<sequence>MRIGIGFDAHRFEKGRELVLCGVAIPYEMGLLGHSDADCPLHALIDAMFGAAAMGDIGMHFPDSDAAYKGISSLLLLKMANDKLKEKDFCVNNCDITIIAQKPKLAPYIDKMRKNIAEVLGISLDRVSVKATTTEGLGFTGRQEGIACMAVASIREID</sequence>
<dbReference type="Gene3D" id="3.30.1330.50">
    <property type="entry name" value="2-C-methyl-D-erythritol 2,4-cyclodiphosphate synthase"/>
    <property type="match status" value="1"/>
</dbReference>
<feature type="binding site" evidence="5">
    <location>
        <begin position="8"/>
        <end position="10"/>
    </location>
    <ligand>
        <name>4-CDP-2-C-methyl-D-erythritol 2-phosphate</name>
        <dbReference type="ChEBI" id="CHEBI:57919"/>
    </ligand>
</feature>
<dbReference type="AlphaFoldDB" id="A0A1M5BX91"/>
<comment type="pathway">
    <text evidence="5">Isoprenoid biosynthesis; isopentenyl diphosphate biosynthesis via DXP pathway; isopentenyl diphosphate from 1-deoxy-D-xylulose 5-phosphate: step 4/6.</text>
</comment>
<evidence type="ECO:0000256" key="1">
    <source>
        <dbReference type="ARBA" id="ARBA00008480"/>
    </source>
</evidence>
<dbReference type="UniPathway" id="UPA00056">
    <property type="reaction ID" value="UER00095"/>
</dbReference>
<dbReference type="InterPro" id="IPR036571">
    <property type="entry name" value="MECDP_synthase_sf"/>
</dbReference>
<proteinExistence type="inferred from homology"/>
<evidence type="ECO:0000256" key="5">
    <source>
        <dbReference type="HAMAP-Rule" id="MF_00107"/>
    </source>
</evidence>
<feature type="site" description="Transition state stabilizer" evidence="5">
    <location>
        <position position="133"/>
    </location>
</feature>
<dbReference type="HAMAP" id="MF_00107">
    <property type="entry name" value="IspF"/>
    <property type="match status" value="1"/>
</dbReference>
<dbReference type="GO" id="GO:0046872">
    <property type="term" value="F:metal ion binding"/>
    <property type="evidence" value="ECO:0007669"/>
    <property type="project" value="UniProtKB-KW"/>
</dbReference>
<dbReference type="FunFam" id="3.30.1330.50:FF:000001">
    <property type="entry name" value="2-C-methyl-D-erythritol 2,4-cyclodiphosphate synthase"/>
    <property type="match status" value="1"/>
</dbReference>
<feature type="domain" description="2-C-methyl-D-erythritol 2,4-cyclodiphosphate synthase" evidence="7">
    <location>
        <begin position="1"/>
        <end position="154"/>
    </location>
</feature>
<dbReference type="Proteomes" id="UP000184088">
    <property type="component" value="Unassembled WGS sequence"/>
</dbReference>
<dbReference type="CDD" id="cd00554">
    <property type="entry name" value="MECDP_synthase"/>
    <property type="match status" value="1"/>
</dbReference>
<feature type="binding site" evidence="5">
    <location>
        <begin position="61"/>
        <end position="65"/>
    </location>
    <ligand>
        <name>4-CDP-2-C-methyl-D-erythritol 2-phosphate</name>
        <dbReference type="ChEBI" id="CHEBI:57919"/>
    </ligand>
</feature>
<evidence type="ECO:0000259" key="7">
    <source>
        <dbReference type="Pfam" id="PF02542"/>
    </source>
</evidence>
<keyword evidence="2 5" id="KW-0479">Metal-binding</keyword>
<evidence type="ECO:0000313" key="9">
    <source>
        <dbReference type="Proteomes" id="UP000184088"/>
    </source>
</evidence>
<feature type="binding site" evidence="5">
    <location>
        <begin position="132"/>
        <end position="135"/>
    </location>
    <ligand>
        <name>4-CDP-2-C-methyl-D-erythritol 2-phosphate</name>
        <dbReference type="ChEBI" id="CHEBI:57919"/>
    </ligand>
</feature>
<keyword evidence="4 5" id="KW-0456">Lyase</keyword>
<dbReference type="InterPro" id="IPR003526">
    <property type="entry name" value="MECDP_synthase"/>
</dbReference>
<dbReference type="RefSeq" id="WP_073344754.1">
    <property type="nucleotide sequence ID" value="NZ_FQVH01000024.1"/>
</dbReference>
<evidence type="ECO:0000256" key="2">
    <source>
        <dbReference type="ARBA" id="ARBA00022723"/>
    </source>
</evidence>
<dbReference type="GO" id="GO:0008685">
    <property type="term" value="F:2-C-methyl-D-erythritol 2,4-cyclodiphosphate synthase activity"/>
    <property type="evidence" value="ECO:0007669"/>
    <property type="project" value="UniProtKB-UniRule"/>
</dbReference>
<protein>
    <recommendedName>
        <fullName evidence="5 6">2-C-methyl-D-erythritol 2,4-cyclodiphosphate synthase</fullName>
        <shortName evidence="5">MECDP-synthase</shortName>
        <shortName evidence="5">MECPP-synthase</shortName>
        <shortName evidence="5">MECPS</shortName>
        <ecNumber evidence="5 6">4.6.1.12</ecNumber>
    </recommendedName>
</protein>
<evidence type="ECO:0000256" key="6">
    <source>
        <dbReference type="RuleBase" id="RU004395"/>
    </source>
</evidence>
<reference evidence="8 9" key="1">
    <citation type="submission" date="2016-11" db="EMBL/GenBank/DDBJ databases">
        <authorList>
            <person name="Jaros S."/>
            <person name="Januszkiewicz K."/>
            <person name="Wedrychowicz H."/>
        </authorList>
    </citation>
    <scope>NUCLEOTIDE SEQUENCE [LARGE SCALE GENOMIC DNA]</scope>
    <source>
        <strain evidence="8 9">DSM 17918</strain>
    </source>
</reference>
<feature type="binding site" evidence="5">
    <location>
        <position position="142"/>
    </location>
    <ligand>
        <name>4-CDP-2-C-methyl-D-erythritol 2-phosphate</name>
        <dbReference type="ChEBI" id="CHEBI:57919"/>
    </ligand>
</feature>
<feature type="binding site" evidence="5">
    <location>
        <position position="139"/>
    </location>
    <ligand>
        <name>4-CDP-2-C-methyl-D-erythritol 2-phosphate</name>
        <dbReference type="ChEBI" id="CHEBI:57919"/>
    </ligand>
</feature>
<dbReference type="GO" id="GO:0019288">
    <property type="term" value="P:isopentenyl diphosphate biosynthetic process, methylerythritol 4-phosphate pathway"/>
    <property type="evidence" value="ECO:0007669"/>
    <property type="project" value="UniProtKB-UniRule"/>
</dbReference>
<comment type="caution">
    <text evidence="5">Lacks conserved residue(s) required for the propagation of feature annotation.</text>
</comment>
<feature type="binding site" evidence="5">
    <location>
        <position position="8"/>
    </location>
    <ligand>
        <name>a divalent metal cation</name>
        <dbReference type="ChEBI" id="CHEBI:60240"/>
    </ligand>
</feature>
<keyword evidence="3 5" id="KW-0414">Isoprene biosynthesis</keyword>
<dbReference type="SUPFAM" id="SSF69765">
    <property type="entry name" value="IpsF-like"/>
    <property type="match status" value="1"/>
</dbReference>
<dbReference type="NCBIfam" id="TIGR00151">
    <property type="entry name" value="ispF"/>
    <property type="match status" value="1"/>
</dbReference>
<dbReference type="EC" id="4.6.1.12" evidence="5 6"/>
<feature type="binding site" evidence="5">
    <location>
        <begin position="56"/>
        <end position="58"/>
    </location>
    <ligand>
        <name>4-CDP-2-C-methyl-D-erythritol 2-phosphate</name>
        <dbReference type="ChEBI" id="CHEBI:57919"/>
    </ligand>
</feature>
<dbReference type="GO" id="GO:0016114">
    <property type="term" value="P:terpenoid biosynthetic process"/>
    <property type="evidence" value="ECO:0007669"/>
    <property type="project" value="InterPro"/>
</dbReference>
<comment type="function">
    <text evidence="5">Involved in the biosynthesis of isopentenyl diphosphate (IPP) and dimethylallyl diphosphate (DMAPP), two major building blocks of isoprenoid compounds. Catalyzes the conversion of 4-diphosphocytidyl-2-C-methyl-D-erythritol 2-phosphate (CDP-ME2P) to 2-C-methyl-D-erythritol 2,4-cyclodiphosphate (ME-CPP) with a corresponding release of cytidine 5-monophosphate (CMP).</text>
</comment>
<feature type="binding site" evidence="5">
    <location>
        <position position="10"/>
    </location>
    <ligand>
        <name>a divalent metal cation</name>
        <dbReference type="ChEBI" id="CHEBI:60240"/>
    </ligand>
</feature>
<gene>
    <name evidence="5" type="primary">ispF</name>
    <name evidence="8" type="ORF">SAMN02746089_01981</name>
</gene>
<comment type="catalytic activity">
    <reaction evidence="5 6">
        <text>4-CDP-2-C-methyl-D-erythritol 2-phosphate = 2-C-methyl-D-erythritol 2,4-cyclic diphosphate + CMP</text>
        <dbReference type="Rhea" id="RHEA:23864"/>
        <dbReference type="ChEBI" id="CHEBI:57919"/>
        <dbReference type="ChEBI" id="CHEBI:58483"/>
        <dbReference type="ChEBI" id="CHEBI:60377"/>
        <dbReference type="EC" id="4.6.1.12"/>
    </reaction>
</comment>
<accession>A0A1M5BX91</accession>
<name>A0A1M5BX91_9THEO</name>
<dbReference type="STRING" id="1121256.SAMN02746089_01981"/>
<feature type="binding site" evidence="5">
    <location>
        <position position="42"/>
    </location>
    <ligand>
        <name>a divalent metal cation</name>
        <dbReference type="ChEBI" id="CHEBI:60240"/>
    </ligand>
</feature>
<evidence type="ECO:0000313" key="8">
    <source>
        <dbReference type="EMBL" id="SHF47144.1"/>
    </source>
</evidence>
<dbReference type="PANTHER" id="PTHR43181">
    <property type="entry name" value="2-C-METHYL-D-ERYTHRITOL 2,4-CYCLODIPHOSPHATE SYNTHASE, CHLOROPLASTIC"/>
    <property type="match status" value="1"/>
</dbReference>
<comment type="subunit">
    <text evidence="5">Homotrimer.</text>
</comment>
<evidence type="ECO:0000256" key="4">
    <source>
        <dbReference type="ARBA" id="ARBA00023239"/>
    </source>
</evidence>
<dbReference type="Pfam" id="PF02542">
    <property type="entry name" value="YgbB"/>
    <property type="match status" value="1"/>
</dbReference>
<evidence type="ECO:0000256" key="3">
    <source>
        <dbReference type="ARBA" id="ARBA00023229"/>
    </source>
</evidence>
<feature type="site" description="Transition state stabilizer" evidence="5">
    <location>
        <position position="34"/>
    </location>
</feature>
<comment type="similarity">
    <text evidence="1 5 6">Belongs to the IspF family.</text>
</comment>
<organism evidence="8 9">
    <name type="scientific">Caldanaerobius fijiensis DSM 17918</name>
    <dbReference type="NCBI Taxonomy" id="1121256"/>
    <lineage>
        <taxon>Bacteria</taxon>
        <taxon>Bacillati</taxon>
        <taxon>Bacillota</taxon>
        <taxon>Clostridia</taxon>
        <taxon>Thermoanaerobacterales</taxon>
        <taxon>Thermoanaerobacteraceae</taxon>
        <taxon>Caldanaerobius</taxon>
    </lineage>
</organism>
<comment type="cofactor">
    <cofactor evidence="5">
        <name>a divalent metal cation</name>
        <dbReference type="ChEBI" id="CHEBI:60240"/>
    </cofactor>
    <text evidence="5">Binds 1 divalent metal cation per subunit.</text>
</comment>
<dbReference type="PANTHER" id="PTHR43181:SF1">
    <property type="entry name" value="2-C-METHYL-D-ERYTHRITOL 2,4-CYCLODIPHOSPHATE SYNTHASE, CHLOROPLASTIC"/>
    <property type="match status" value="1"/>
</dbReference>